<dbReference type="EMBL" id="MHVJ01000006">
    <property type="protein sequence ID" value="OHA91793.1"/>
    <property type="molecule type" value="Genomic_DNA"/>
</dbReference>
<comment type="caution">
    <text evidence="2">The sequence shown here is derived from an EMBL/GenBank/DDBJ whole genome shotgun (WGS) entry which is preliminary data.</text>
</comment>
<protein>
    <submittedName>
        <fullName evidence="2">Uncharacterized protein</fullName>
    </submittedName>
</protein>
<organism evidence="2 3">
    <name type="scientific">Candidatus Zambryskibacteria bacterium RIFCSPHIGHO2_01_FULL_49_18</name>
    <dbReference type="NCBI Taxonomy" id="1802740"/>
    <lineage>
        <taxon>Bacteria</taxon>
        <taxon>Candidatus Zambryskiibacteriota</taxon>
    </lineage>
</organism>
<keyword evidence="1" id="KW-1133">Transmembrane helix</keyword>
<evidence type="ECO:0000256" key="1">
    <source>
        <dbReference type="SAM" id="Phobius"/>
    </source>
</evidence>
<evidence type="ECO:0000313" key="3">
    <source>
        <dbReference type="Proteomes" id="UP000178612"/>
    </source>
</evidence>
<keyword evidence="1" id="KW-0472">Membrane</keyword>
<dbReference type="Proteomes" id="UP000178612">
    <property type="component" value="Unassembled WGS sequence"/>
</dbReference>
<gene>
    <name evidence="2" type="ORF">A2758_01260</name>
</gene>
<dbReference type="AlphaFoldDB" id="A0A1G2T3G2"/>
<accession>A0A1G2T3G2</accession>
<feature type="transmembrane region" description="Helical" evidence="1">
    <location>
        <begin position="77"/>
        <end position="96"/>
    </location>
</feature>
<evidence type="ECO:0000313" key="2">
    <source>
        <dbReference type="EMBL" id="OHA91793.1"/>
    </source>
</evidence>
<keyword evidence="1" id="KW-0812">Transmembrane</keyword>
<sequence>MSFAFRKIAVPLAMLSFLTLALFGFAGMTYAADGSMQGGCPFSTMGASLCPPSALPGAIHHLLAYQSFLNVPVNSGVTALIAALLFAISAAFAFSFHPPLRKIPIFIYYDPPLFTSQDKKIKRWLSLFENSPSH</sequence>
<proteinExistence type="predicted"/>
<reference evidence="2 3" key="1">
    <citation type="journal article" date="2016" name="Nat. Commun.">
        <title>Thousands of microbial genomes shed light on interconnected biogeochemical processes in an aquifer system.</title>
        <authorList>
            <person name="Anantharaman K."/>
            <person name="Brown C.T."/>
            <person name="Hug L.A."/>
            <person name="Sharon I."/>
            <person name="Castelle C.J."/>
            <person name="Probst A.J."/>
            <person name="Thomas B.C."/>
            <person name="Singh A."/>
            <person name="Wilkins M.J."/>
            <person name="Karaoz U."/>
            <person name="Brodie E.L."/>
            <person name="Williams K.H."/>
            <person name="Hubbard S.S."/>
            <person name="Banfield J.F."/>
        </authorList>
    </citation>
    <scope>NUCLEOTIDE SEQUENCE [LARGE SCALE GENOMIC DNA]</scope>
</reference>
<name>A0A1G2T3G2_9BACT</name>